<dbReference type="SMART" id="SM00769">
    <property type="entry name" value="WHy"/>
    <property type="match status" value="1"/>
</dbReference>
<dbReference type="PANTHER" id="PTHR31459:SF2">
    <property type="entry name" value="OS03G0843300 PROTEIN"/>
    <property type="match status" value="1"/>
</dbReference>
<dbReference type="Pfam" id="PF03168">
    <property type="entry name" value="LEA_2"/>
    <property type="match status" value="1"/>
</dbReference>
<comment type="similarity">
    <text evidence="1">Belongs to the LEA type 2 family.</text>
</comment>
<accession>A0A2K9NTN1</accession>
<protein>
    <submittedName>
        <fullName evidence="2">Uncharacterized protein</fullName>
    </submittedName>
</protein>
<dbReference type="Gene3D" id="2.60.40.1820">
    <property type="match status" value="1"/>
</dbReference>
<evidence type="ECO:0000313" key="2">
    <source>
        <dbReference type="EMBL" id="AUN98880.1"/>
    </source>
</evidence>
<dbReference type="InterPro" id="IPR045043">
    <property type="entry name" value="Lea14-like"/>
</dbReference>
<dbReference type="SUPFAM" id="SSF117070">
    <property type="entry name" value="LEA14-like"/>
    <property type="match status" value="1"/>
</dbReference>
<evidence type="ECO:0000256" key="1">
    <source>
        <dbReference type="ARBA" id="ARBA00005960"/>
    </source>
</evidence>
<reference evidence="2 3" key="1">
    <citation type="submission" date="2018-01" db="EMBL/GenBank/DDBJ databases">
        <title>Complete genome sequence of Bacteriovorax stolpii DSM12778.</title>
        <authorList>
            <person name="Tang B."/>
            <person name="Chang J."/>
        </authorList>
    </citation>
    <scope>NUCLEOTIDE SEQUENCE [LARGE SCALE GENOMIC DNA]</scope>
    <source>
        <strain evidence="2 3">DSM 12778</strain>
    </source>
</reference>
<dbReference type="AlphaFoldDB" id="A0A2K9NTN1"/>
<sequence length="149" mass="16749">MRLKTLFFILPMVITFFGCSSLKKIVEPPKVELQDVRITNLSFLNLDLDVVLEVENPNNIDFDVKNLKYTLDINSKTITTGTYTKKVLVKSKTKTLVSLPLKLAYKDILDSAVLFIKKEGMPYKIQGSAEIGPFTIPFNDTGTLKSSDL</sequence>
<gene>
    <name evidence="2" type="ORF">C0V70_12355</name>
</gene>
<dbReference type="InterPro" id="IPR013990">
    <property type="entry name" value="WHy-dom"/>
</dbReference>
<dbReference type="PROSITE" id="PS51257">
    <property type="entry name" value="PROKAR_LIPOPROTEIN"/>
    <property type="match status" value="1"/>
</dbReference>
<dbReference type="KEGG" id="bsto:C0V70_12355"/>
<proteinExistence type="inferred from homology"/>
<organism evidence="2 3">
    <name type="scientific">Bacteriovorax stolpii</name>
    <name type="common">Bdellovibrio stolpii</name>
    <dbReference type="NCBI Taxonomy" id="960"/>
    <lineage>
        <taxon>Bacteria</taxon>
        <taxon>Pseudomonadati</taxon>
        <taxon>Bdellovibrionota</taxon>
        <taxon>Bacteriovoracia</taxon>
        <taxon>Bacteriovoracales</taxon>
        <taxon>Bacteriovoracaceae</taxon>
        <taxon>Bacteriovorax</taxon>
    </lineage>
</organism>
<evidence type="ECO:0000313" key="3">
    <source>
        <dbReference type="Proteomes" id="UP000235584"/>
    </source>
</evidence>
<dbReference type="PANTHER" id="PTHR31459">
    <property type="match status" value="1"/>
</dbReference>
<keyword evidence="3" id="KW-1185">Reference proteome</keyword>
<dbReference type="RefSeq" id="WP_102244171.1">
    <property type="nucleotide sequence ID" value="NZ_CP025704.1"/>
</dbReference>
<dbReference type="GO" id="GO:0009269">
    <property type="term" value="P:response to desiccation"/>
    <property type="evidence" value="ECO:0007669"/>
    <property type="project" value="InterPro"/>
</dbReference>
<dbReference type="InterPro" id="IPR004864">
    <property type="entry name" value="LEA_2"/>
</dbReference>
<dbReference type="Proteomes" id="UP000235584">
    <property type="component" value="Chromosome"/>
</dbReference>
<dbReference type="EMBL" id="CP025704">
    <property type="protein sequence ID" value="AUN98880.1"/>
    <property type="molecule type" value="Genomic_DNA"/>
</dbReference>
<name>A0A2K9NTN1_BACTC</name>